<comment type="similarity">
    <text evidence="1">Belongs to the DNA mismatch repair MutL/HexB family.</text>
</comment>
<dbReference type="InterPro" id="IPR038973">
    <property type="entry name" value="MutL/Mlh/Pms-like"/>
</dbReference>
<dbReference type="InterPro" id="IPR014790">
    <property type="entry name" value="MutL_C"/>
</dbReference>
<dbReference type="Proteomes" id="UP001075354">
    <property type="component" value="Chromosome 4"/>
</dbReference>
<dbReference type="NCBIfam" id="TIGR00585">
    <property type="entry name" value="mutl"/>
    <property type="match status" value="1"/>
</dbReference>
<dbReference type="Pfam" id="PF08676">
    <property type="entry name" value="MutL_C"/>
    <property type="match status" value="1"/>
</dbReference>
<dbReference type="Gene3D" id="3.30.1370.100">
    <property type="entry name" value="MutL, C-terminal domain, regulatory subdomain"/>
    <property type="match status" value="1"/>
</dbReference>
<dbReference type="GO" id="GO:0005524">
    <property type="term" value="F:ATP binding"/>
    <property type="evidence" value="ECO:0007669"/>
    <property type="project" value="InterPro"/>
</dbReference>
<dbReference type="Gene3D" id="3.30.565.10">
    <property type="entry name" value="Histidine kinase-like ATPase, C-terminal domain"/>
    <property type="match status" value="1"/>
</dbReference>
<evidence type="ECO:0000313" key="5">
    <source>
        <dbReference type="EMBL" id="KAJ1528495.1"/>
    </source>
</evidence>
<protein>
    <recommendedName>
        <fullName evidence="4">WW domain-containing protein</fullName>
    </recommendedName>
</protein>
<dbReference type="SMART" id="SM01340">
    <property type="entry name" value="DNA_mis_repair"/>
    <property type="match status" value="1"/>
</dbReference>
<dbReference type="PANTHER" id="PTHR10073">
    <property type="entry name" value="DNA MISMATCH REPAIR PROTEIN MLH, PMS, MUTL"/>
    <property type="match status" value="1"/>
</dbReference>
<sequence length="1358" mass="151128">MGLQRLPSAVVSSLRTDVTVTTLSQCVIELVLNSIDAGSKSIAVRLDINNFRIQVVDNGCGLSSSDLNFIGMRYMTSKCHSLTDLQTNLGHFGFRGEALSSIAEVCGTLTLVSRREGSDETFCKVFTQGVPHKVGKSRQQRAASGTTITVADFLYNRPVRRARIKPALDLEEVKMHMESIALINPHVSISLRNDANNEIILQTQKTGSIPTVFGTLFGKSVATNLIAVREVMGPFVVEGYISTEPHPLKNLQFIYINKRLLLKTKLHKLVNSLMSRSAVLKSNNVPHVPISKEINHIVFLAFSPPKRDKHAIFVLNITCPHSEYDITLDPKKTLVEFCNWDCILSCFENLLRKFIEKHANGNEGKEKCFDSEPPRKVKTVIDEINQLCREEALGGNISSSTEEYIGTRNISQAVHGLPATRHKVNLSPYPSEGCMASTASSDIFPSVCSEKGTIGMSSSCLNSAFTEEPYPPEFSRKKTTDKSALDSPVAKTNSGASSKQQCVVEPLKSLFQKPHTQSIPAIQKGFISGSVSFLETSKKESDDPQVCTTPGYLKFGASSPVNALANIKEIRRKKLLNNLNKFSFKKTCEKPVLSKVSSNKVLGLVSNVTKLDGCNREQTSLQRNCRESKVEQTNVTPATAGGLTSQIATGSNSYFLESTTSEFESSCRNHKTGVFDSKISKVYVKEYLTSQDTDTNHNGQSESSSCTYLSASHGSPDKVMGNGLRNILSVEEMIVTGYDMRHVHAVSPKATNEETLRLNTTDKAPDSEYAFCDFHSKEEDEEIILHHIENVSPLSNCVTLVSDRTKEKRVEVNAQECLKPISQALQNEGSISFPNIKHIQQNTHVSKRLVDYDSSPPSSQENPDKSEVSNEDSSGSPSLLKRRQDNPCQDTIKKICLVPEQTAQLEYCKEIEKNTFPVLEMCTDTESVFDNALGEVSVSMVQTTSPIEKHEAEQNTLKHSTNNLEVSSQANNEEKELEWIKNFDDFGKEFYIHKISGTTTYSIPNKEKRNTFKFSERFSFLPKGMSPILNDKCTNERSTSPSIMHFKTEEDLSAVKWGEEQTGRKGDFWPLVDQLLNEADKFTTNGGSENQVSSATVQDLSQTDIKVYNVVFPYSFTKDIFCNLRVLGQLDNKFIVTIATLDSSRQVLVLFDQHAVHERIRVENLTEEYKQHDGSAVWRSDPVQPELPLQLSSIEIRILDSYKDKMERLGFSFNVTDPNTINIQRVPTCLLLRENREVNGRGVSVLRQHLESLIREQVDSLLNTRGVGTDHPTIIRNVISSEACRGAVKFGQSLTVADCQAFLHNLSSCKLPFQCAHGRPALVPIVDLSALNKKQQHRKPNLQKLKMIYQGVSGPGVR</sequence>
<feature type="domain" description="WW" evidence="4">
    <location>
        <begin position="979"/>
        <end position="1004"/>
    </location>
</feature>
<dbReference type="PROSITE" id="PS01159">
    <property type="entry name" value="WW_DOMAIN_1"/>
    <property type="match status" value="1"/>
</dbReference>
<evidence type="ECO:0000256" key="2">
    <source>
        <dbReference type="ARBA" id="ARBA00022763"/>
    </source>
</evidence>
<dbReference type="InterPro" id="IPR014762">
    <property type="entry name" value="DNA_mismatch_repair_CS"/>
</dbReference>
<dbReference type="Gene3D" id="3.30.230.10">
    <property type="match status" value="1"/>
</dbReference>
<dbReference type="InterPro" id="IPR036890">
    <property type="entry name" value="HATPase_C_sf"/>
</dbReference>
<dbReference type="SUPFAM" id="SSF118116">
    <property type="entry name" value="DNA mismatch repair protein MutL"/>
    <property type="match status" value="1"/>
</dbReference>
<dbReference type="InterPro" id="IPR001202">
    <property type="entry name" value="WW_dom"/>
</dbReference>
<dbReference type="Pfam" id="PF13589">
    <property type="entry name" value="HATPase_c_3"/>
    <property type="match status" value="1"/>
</dbReference>
<dbReference type="SUPFAM" id="SSF54211">
    <property type="entry name" value="Ribosomal protein S5 domain 2-like"/>
    <property type="match status" value="1"/>
</dbReference>
<dbReference type="GO" id="GO:0016887">
    <property type="term" value="F:ATP hydrolysis activity"/>
    <property type="evidence" value="ECO:0007669"/>
    <property type="project" value="InterPro"/>
</dbReference>
<gene>
    <name evidence="5" type="ORF">ONE63_006902</name>
</gene>
<feature type="compositionally biased region" description="Basic and acidic residues" evidence="3">
    <location>
        <begin position="474"/>
        <end position="484"/>
    </location>
</feature>
<reference evidence="5" key="1">
    <citation type="submission" date="2022-12" db="EMBL/GenBank/DDBJ databases">
        <title>Chromosome-level genome assembly of the bean flower thrips Megalurothrips usitatus.</title>
        <authorList>
            <person name="Ma L."/>
            <person name="Liu Q."/>
            <person name="Li H."/>
            <person name="Cai W."/>
        </authorList>
    </citation>
    <scope>NUCLEOTIDE SEQUENCE</scope>
    <source>
        <strain evidence="5">Cailab_2022a</strain>
    </source>
</reference>
<feature type="region of interest" description="Disordered" evidence="3">
    <location>
        <begin position="850"/>
        <end position="885"/>
    </location>
</feature>
<keyword evidence="6" id="KW-1185">Reference proteome</keyword>
<feature type="region of interest" description="Disordered" evidence="3">
    <location>
        <begin position="471"/>
        <end position="494"/>
    </location>
</feature>
<evidence type="ECO:0000256" key="1">
    <source>
        <dbReference type="ARBA" id="ARBA00006082"/>
    </source>
</evidence>
<proteinExistence type="inferred from homology"/>
<dbReference type="PANTHER" id="PTHR10073:SF47">
    <property type="entry name" value="DNA MISMATCH REPAIR PROTEIN MLH3"/>
    <property type="match status" value="1"/>
</dbReference>
<dbReference type="InterPro" id="IPR037198">
    <property type="entry name" value="MutL_C_sf"/>
</dbReference>
<evidence type="ECO:0000259" key="4">
    <source>
        <dbReference type="PROSITE" id="PS01159"/>
    </source>
</evidence>
<dbReference type="SMART" id="SM00853">
    <property type="entry name" value="MutL_C"/>
    <property type="match status" value="1"/>
</dbReference>
<dbReference type="EMBL" id="JAPTSV010000004">
    <property type="protein sequence ID" value="KAJ1528495.1"/>
    <property type="molecule type" value="Genomic_DNA"/>
</dbReference>
<keyword evidence="2" id="KW-0227">DNA damage</keyword>
<name>A0AAV7XUF3_9NEOP</name>
<dbReference type="SUPFAM" id="SSF55874">
    <property type="entry name" value="ATPase domain of HSP90 chaperone/DNA topoisomerase II/histidine kinase"/>
    <property type="match status" value="1"/>
</dbReference>
<evidence type="ECO:0000313" key="6">
    <source>
        <dbReference type="Proteomes" id="UP001075354"/>
    </source>
</evidence>
<dbReference type="InterPro" id="IPR042121">
    <property type="entry name" value="MutL_C_regsub"/>
</dbReference>
<dbReference type="GO" id="GO:0030983">
    <property type="term" value="F:mismatched DNA binding"/>
    <property type="evidence" value="ECO:0007669"/>
    <property type="project" value="InterPro"/>
</dbReference>
<dbReference type="PROSITE" id="PS00058">
    <property type="entry name" value="DNA_MISMATCH_REPAIR_1"/>
    <property type="match status" value="1"/>
</dbReference>
<dbReference type="Gene3D" id="3.30.1540.20">
    <property type="entry name" value="MutL, C-terminal domain, dimerisation subdomain"/>
    <property type="match status" value="1"/>
</dbReference>
<organism evidence="5 6">
    <name type="scientific">Megalurothrips usitatus</name>
    <name type="common">bean blossom thrips</name>
    <dbReference type="NCBI Taxonomy" id="439358"/>
    <lineage>
        <taxon>Eukaryota</taxon>
        <taxon>Metazoa</taxon>
        <taxon>Ecdysozoa</taxon>
        <taxon>Arthropoda</taxon>
        <taxon>Hexapoda</taxon>
        <taxon>Insecta</taxon>
        <taxon>Pterygota</taxon>
        <taxon>Neoptera</taxon>
        <taxon>Paraneoptera</taxon>
        <taxon>Thysanoptera</taxon>
        <taxon>Terebrantia</taxon>
        <taxon>Thripoidea</taxon>
        <taxon>Thripidae</taxon>
        <taxon>Megalurothrips</taxon>
    </lineage>
</organism>
<dbReference type="GO" id="GO:0140664">
    <property type="term" value="F:ATP-dependent DNA damage sensor activity"/>
    <property type="evidence" value="ECO:0007669"/>
    <property type="project" value="InterPro"/>
</dbReference>
<dbReference type="GO" id="GO:0006298">
    <property type="term" value="P:mismatch repair"/>
    <property type="evidence" value="ECO:0007669"/>
    <property type="project" value="InterPro"/>
</dbReference>
<dbReference type="InterPro" id="IPR014721">
    <property type="entry name" value="Ribsml_uS5_D2-typ_fold_subgr"/>
</dbReference>
<dbReference type="InterPro" id="IPR042120">
    <property type="entry name" value="MutL_C_dimsub"/>
</dbReference>
<accession>A0AAV7XUF3</accession>
<dbReference type="GO" id="GO:0032300">
    <property type="term" value="C:mismatch repair complex"/>
    <property type="evidence" value="ECO:0007669"/>
    <property type="project" value="InterPro"/>
</dbReference>
<dbReference type="InterPro" id="IPR020568">
    <property type="entry name" value="Ribosomal_Su5_D2-typ_SF"/>
</dbReference>
<dbReference type="InterPro" id="IPR013507">
    <property type="entry name" value="DNA_mismatch_S5_2-like"/>
</dbReference>
<dbReference type="InterPro" id="IPR002099">
    <property type="entry name" value="MutL/Mlh/PMS"/>
</dbReference>
<evidence type="ECO:0000256" key="3">
    <source>
        <dbReference type="SAM" id="MobiDB-lite"/>
    </source>
</evidence>
<comment type="caution">
    <text evidence="5">The sequence shown here is derived from an EMBL/GenBank/DDBJ whole genome shotgun (WGS) entry which is preliminary data.</text>
</comment>